<keyword evidence="3" id="KW-0328">Glycosyltransferase</keyword>
<dbReference type="FunFam" id="3.40.50.2000:FF:000056">
    <property type="entry name" value="Glycosyltransferase"/>
    <property type="match status" value="1"/>
</dbReference>
<proteinExistence type="inferred from homology"/>
<reference evidence="6 7" key="1">
    <citation type="journal article" date="2011" name="Science">
        <title>The Selaginella genome identifies genetic changes associated with the evolution of vascular plants.</title>
        <authorList>
            <person name="Banks J.A."/>
            <person name="Nishiyama T."/>
            <person name="Hasebe M."/>
            <person name="Bowman J.L."/>
            <person name="Gribskov M."/>
            <person name="dePamphilis C."/>
            <person name="Albert V.A."/>
            <person name="Aono N."/>
            <person name="Aoyama T."/>
            <person name="Ambrose B.A."/>
            <person name="Ashton N.W."/>
            <person name="Axtell M.J."/>
            <person name="Barker E."/>
            <person name="Barker M.S."/>
            <person name="Bennetzen J.L."/>
            <person name="Bonawitz N.D."/>
            <person name="Chapple C."/>
            <person name="Cheng C."/>
            <person name="Correa L.G."/>
            <person name="Dacre M."/>
            <person name="DeBarry J."/>
            <person name="Dreyer I."/>
            <person name="Elias M."/>
            <person name="Engstrom E.M."/>
            <person name="Estelle M."/>
            <person name="Feng L."/>
            <person name="Finet C."/>
            <person name="Floyd S.K."/>
            <person name="Frommer W.B."/>
            <person name="Fujita T."/>
            <person name="Gramzow L."/>
            <person name="Gutensohn M."/>
            <person name="Harholt J."/>
            <person name="Hattori M."/>
            <person name="Heyl A."/>
            <person name="Hirai T."/>
            <person name="Hiwatashi Y."/>
            <person name="Ishikawa M."/>
            <person name="Iwata M."/>
            <person name="Karol K.G."/>
            <person name="Koehler B."/>
            <person name="Kolukisaoglu U."/>
            <person name="Kubo M."/>
            <person name="Kurata T."/>
            <person name="Lalonde S."/>
            <person name="Li K."/>
            <person name="Li Y."/>
            <person name="Litt A."/>
            <person name="Lyons E."/>
            <person name="Manning G."/>
            <person name="Maruyama T."/>
            <person name="Michael T.P."/>
            <person name="Mikami K."/>
            <person name="Miyazaki S."/>
            <person name="Morinaga S."/>
            <person name="Murata T."/>
            <person name="Mueller-Roeber B."/>
            <person name="Nelson D.R."/>
            <person name="Obara M."/>
            <person name="Oguri Y."/>
            <person name="Olmstead R.G."/>
            <person name="Onodera N."/>
            <person name="Petersen B.L."/>
            <person name="Pils B."/>
            <person name="Prigge M."/>
            <person name="Rensing S.A."/>
            <person name="Riano-Pachon D.M."/>
            <person name="Roberts A.W."/>
            <person name="Sato Y."/>
            <person name="Scheller H.V."/>
            <person name="Schulz B."/>
            <person name="Schulz C."/>
            <person name="Shakirov E.V."/>
            <person name="Shibagaki N."/>
            <person name="Shinohara N."/>
            <person name="Shippen D.E."/>
            <person name="Soerensen I."/>
            <person name="Sotooka R."/>
            <person name="Sugimoto N."/>
            <person name="Sugita M."/>
            <person name="Sumikawa N."/>
            <person name="Tanurdzic M."/>
            <person name="Theissen G."/>
            <person name="Ulvskov P."/>
            <person name="Wakazuki S."/>
            <person name="Weng J.K."/>
            <person name="Willats W.W."/>
            <person name="Wipf D."/>
            <person name="Wolf P.G."/>
            <person name="Yang L."/>
            <person name="Zimmer A.D."/>
            <person name="Zhu Q."/>
            <person name="Mitros T."/>
            <person name="Hellsten U."/>
            <person name="Loque D."/>
            <person name="Otillar R."/>
            <person name="Salamov A."/>
            <person name="Schmutz J."/>
            <person name="Shapiro H."/>
            <person name="Lindquist E."/>
            <person name="Lucas S."/>
            <person name="Rokhsar D."/>
            <person name="Grigoriev I.V."/>
        </authorList>
    </citation>
    <scope>NUCLEOTIDE SEQUENCE [LARGE SCALE GENOMIC DNA]</scope>
</reference>
<dbReference type="Proteomes" id="UP000001514">
    <property type="component" value="Unassembled WGS sequence"/>
</dbReference>
<evidence type="ECO:0000313" key="6">
    <source>
        <dbReference type="EMBL" id="EFJ14695.1"/>
    </source>
</evidence>
<dbReference type="GO" id="GO:0035251">
    <property type="term" value="F:UDP-glucosyltransferase activity"/>
    <property type="evidence" value="ECO:0000318"/>
    <property type="project" value="GO_Central"/>
</dbReference>
<feature type="domain" description="Glycosyltransferase N-terminal" evidence="5">
    <location>
        <begin position="8"/>
        <end position="122"/>
    </location>
</feature>
<keyword evidence="7" id="KW-1185">Reference proteome</keyword>
<dbReference type="PANTHER" id="PTHR11926">
    <property type="entry name" value="GLUCOSYL/GLUCURONOSYL TRANSFERASES"/>
    <property type="match status" value="1"/>
</dbReference>
<dbReference type="eggNOG" id="KOG1192">
    <property type="taxonomic scope" value="Eukaryota"/>
</dbReference>
<evidence type="ECO:0000256" key="1">
    <source>
        <dbReference type="ARBA" id="ARBA00009995"/>
    </source>
</evidence>
<dbReference type="AlphaFoldDB" id="D8SLP6"/>
<gene>
    <name evidence="6" type="ORF">SELMODRAFT_423432</name>
</gene>
<dbReference type="EMBL" id="GL377626">
    <property type="protein sequence ID" value="EFJ14695.1"/>
    <property type="molecule type" value="Genomic_DNA"/>
</dbReference>
<dbReference type="InParanoid" id="D8SLP6"/>
<dbReference type="PANTHER" id="PTHR11926:SF774">
    <property type="entry name" value="UDP-GLYCOSYLTRANSFERASE 85A1-RELATED"/>
    <property type="match status" value="1"/>
</dbReference>
<organism evidence="7">
    <name type="scientific">Selaginella moellendorffii</name>
    <name type="common">Spikemoss</name>
    <dbReference type="NCBI Taxonomy" id="88036"/>
    <lineage>
        <taxon>Eukaryota</taxon>
        <taxon>Viridiplantae</taxon>
        <taxon>Streptophyta</taxon>
        <taxon>Embryophyta</taxon>
        <taxon>Tracheophyta</taxon>
        <taxon>Lycopodiopsida</taxon>
        <taxon>Selaginellales</taxon>
        <taxon>Selaginellaceae</taxon>
        <taxon>Selaginella</taxon>
    </lineage>
</organism>
<dbReference type="Pfam" id="PF00201">
    <property type="entry name" value="UDPGT"/>
    <property type="match status" value="1"/>
</dbReference>
<dbReference type="SUPFAM" id="SSF53756">
    <property type="entry name" value="UDP-Glycosyltransferase/glycogen phosphorylase"/>
    <property type="match status" value="1"/>
</dbReference>
<comment type="similarity">
    <text evidence="1 3">Belongs to the UDP-glycosyltransferase family.</text>
</comment>
<evidence type="ECO:0000256" key="3">
    <source>
        <dbReference type="RuleBase" id="RU003718"/>
    </source>
</evidence>
<evidence type="ECO:0000313" key="7">
    <source>
        <dbReference type="Proteomes" id="UP000001514"/>
    </source>
</evidence>
<evidence type="ECO:0000259" key="5">
    <source>
        <dbReference type="Pfam" id="PF26168"/>
    </source>
</evidence>
<dbReference type="HOGENOM" id="CLU_001724_0_1_1"/>
<dbReference type="CDD" id="cd03784">
    <property type="entry name" value="GT1_Gtf-like"/>
    <property type="match status" value="1"/>
</dbReference>
<evidence type="ECO:0000256" key="2">
    <source>
        <dbReference type="ARBA" id="ARBA00022679"/>
    </source>
</evidence>
<evidence type="ECO:0000256" key="4">
    <source>
        <dbReference type="RuleBase" id="RU362057"/>
    </source>
</evidence>
<dbReference type="Pfam" id="PF26168">
    <property type="entry name" value="Glyco_transf_N"/>
    <property type="match status" value="1"/>
</dbReference>
<keyword evidence="2 3" id="KW-0808">Transferase</keyword>
<dbReference type="InterPro" id="IPR035595">
    <property type="entry name" value="UDP_glycos_trans_CS"/>
</dbReference>
<dbReference type="InterPro" id="IPR058980">
    <property type="entry name" value="Glyco_transf_N"/>
</dbReference>
<dbReference type="InterPro" id="IPR002213">
    <property type="entry name" value="UDP_glucos_trans"/>
</dbReference>
<dbReference type="PROSITE" id="PS00375">
    <property type="entry name" value="UDPGT"/>
    <property type="match status" value="1"/>
</dbReference>
<name>D8SLP6_SELML</name>
<dbReference type="EC" id="2.4.1.-" evidence="4"/>
<dbReference type="Gramene" id="EFJ14695">
    <property type="protein sequence ID" value="EFJ14695"/>
    <property type="gene ID" value="SELMODRAFT_423432"/>
</dbReference>
<accession>D8SLP6</accession>
<dbReference type="KEGG" id="smo:SELMODRAFT_423432"/>
<sequence>MAKGSNHVVLVPLPAQGHLLPILYLARKLAAHGFAVTIVNIDSVHESVKQNWKNVPQQDIRLESIQMELKVPKGFDAGNMDAVAAFVDSLQALEEPLADLLAKLSAARAVSCVISDFYHPSAPHAASKAGMPSVCFWPGMASWASIQYSQPSMIAAGYIPVDESNASEIVDLPGLKPMRADDLPFYLRKDFYHKLGRDRFLRQLERAAKDTWVLANSFYELEPQAFDAMQHVVPGKFVPVGPLFPLRDRKASGMEASLRPEDHSSIGWLDRKPPKSVLYVAFGSITVLSPGEFEELARGLEESGHPFLFSVPREMVPEVGDDRVGEFAERAARSGAGMVVRWAPQLAVLQHPSVGGFLSHCGWNSILESVSSGVPVLGWPIASEQNTNCKLALQERGIGMELADRSSDGVASAVRELMASEELRRNVAEIGRNARAAATAGGSSHRNLHDFFHSCQDREILLQIKQQSLI</sequence>
<protein>
    <recommendedName>
        <fullName evidence="4">Glycosyltransferase</fullName>
        <ecNumber evidence="4">2.4.1.-</ecNumber>
    </recommendedName>
</protein>
<dbReference type="Gene3D" id="3.40.50.2000">
    <property type="entry name" value="Glycogen Phosphorylase B"/>
    <property type="match status" value="2"/>
</dbReference>